<sequence length="96" mass="10222">MSSAVNNTHPTLTGTETAPTGTTHTTQEQAPNVVHVPQDSAQPPVVPFKEQVIGVAKKTRGTLLGKPELKEHGEQILRGESGIHDEPPSHTLDTTN</sequence>
<organism evidence="2 3">
    <name type="scientific">Mycena belliarum</name>
    <dbReference type="NCBI Taxonomy" id="1033014"/>
    <lineage>
        <taxon>Eukaryota</taxon>
        <taxon>Fungi</taxon>
        <taxon>Dikarya</taxon>
        <taxon>Basidiomycota</taxon>
        <taxon>Agaricomycotina</taxon>
        <taxon>Agaricomycetes</taxon>
        <taxon>Agaricomycetidae</taxon>
        <taxon>Agaricales</taxon>
        <taxon>Marasmiineae</taxon>
        <taxon>Mycenaceae</taxon>
        <taxon>Mycena</taxon>
    </lineage>
</organism>
<protein>
    <submittedName>
        <fullName evidence="2">Uncharacterized protein</fullName>
    </submittedName>
</protein>
<name>A0AAD6TXI0_9AGAR</name>
<keyword evidence="3" id="KW-1185">Reference proteome</keyword>
<evidence type="ECO:0000256" key="1">
    <source>
        <dbReference type="SAM" id="MobiDB-lite"/>
    </source>
</evidence>
<accession>A0AAD6TXI0</accession>
<comment type="caution">
    <text evidence="2">The sequence shown here is derived from an EMBL/GenBank/DDBJ whole genome shotgun (WGS) entry which is preliminary data.</text>
</comment>
<gene>
    <name evidence="2" type="ORF">B0H15DRAFT_953849</name>
</gene>
<reference evidence="2" key="1">
    <citation type="submission" date="2023-03" db="EMBL/GenBank/DDBJ databases">
        <title>Massive genome expansion in bonnet fungi (Mycena s.s.) driven by repeated elements and novel gene families across ecological guilds.</title>
        <authorList>
            <consortium name="Lawrence Berkeley National Laboratory"/>
            <person name="Harder C.B."/>
            <person name="Miyauchi S."/>
            <person name="Viragh M."/>
            <person name="Kuo A."/>
            <person name="Thoen E."/>
            <person name="Andreopoulos B."/>
            <person name="Lu D."/>
            <person name="Skrede I."/>
            <person name="Drula E."/>
            <person name="Henrissat B."/>
            <person name="Morin E."/>
            <person name="Kohler A."/>
            <person name="Barry K."/>
            <person name="LaButti K."/>
            <person name="Morin E."/>
            <person name="Salamov A."/>
            <person name="Lipzen A."/>
            <person name="Mereny Z."/>
            <person name="Hegedus B."/>
            <person name="Baldrian P."/>
            <person name="Stursova M."/>
            <person name="Weitz H."/>
            <person name="Taylor A."/>
            <person name="Grigoriev I.V."/>
            <person name="Nagy L.G."/>
            <person name="Martin F."/>
            <person name="Kauserud H."/>
        </authorList>
    </citation>
    <scope>NUCLEOTIDE SEQUENCE</scope>
    <source>
        <strain evidence="2">CBHHK173m</strain>
    </source>
</reference>
<dbReference type="EMBL" id="JARJCN010000058">
    <property type="protein sequence ID" value="KAJ7079754.1"/>
    <property type="molecule type" value="Genomic_DNA"/>
</dbReference>
<feature type="region of interest" description="Disordered" evidence="1">
    <location>
        <begin position="1"/>
        <end position="45"/>
    </location>
</feature>
<feature type="region of interest" description="Disordered" evidence="1">
    <location>
        <begin position="72"/>
        <end position="96"/>
    </location>
</feature>
<feature type="compositionally biased region" description="Low complexity" evidence="1">
    <location>
        <begin position="8"/>
        <end position="30"/>
    </location>
</feature>
<proteinExistence type="predicted"/>
<evidence type="ECO:0000313" key="3">
    <source>
        <dbReference type="Proteomes" id="UP001222325"/>
    </source>
</evidence>
<dbReference type="Proteomes" id="UP001222325">
    <property type="component" value="Unassembled WGS sequence"/>
</dbReference>
<evidence type="ECO:0000313" key="2">
    <source>
        <dbReference type="EMBL" id="KAJ7079754.1"/>
    </source>
</evidence>
<dbReference type="AlphaFoldDB" id="A0AAD6TXI0"/>
<feature type="compositionally biased region" description="Basic and acidic residues" evidence="1">
    <location>
        <begin position="72"/>
        <end position="88"/>
    </location>
</feature>